<dbReference type="Gene3D" id="3.10.450.50">
    <property type="match status" value="1"/>
</dbReference>
<dbReference type="STRING" id="5599.A0A177DUJ4"/>
<dbReference type="SUPFAM" id="SSF54427">
    <property type="entry name" value="NTF2-like"/>
    <property type="match status" value="1"/>
</dbReference>
<dbReference type="AlphaFoldDB" id="A0A177DUJ4"/>
<dbReference type="PANTHER" id="PTHR39401">
    <property type="entry name" value="SNOAL-LIKE DOMAIN-CONTAINING PROTEIN"/>
    <property type="match status" value="1"/>
</dbReference>
<dbReference type="Proteomes" id="UP000077248">
    <property type="component" value="Unassembled WGS sequence"/>
</dbReference>
<dbReference type="InterPro" id="IPR032710">
    <property type="entry name" value="NTF2-like_dom_sf"/>
</dbReference>
<dbReference type="EMBL" id="PDXD01000005">
    <property type="protein sequence ID" value="RYN79568.1"/>
    <property type="molecule type" value="Genomic_DNA"/>
</dbReference>
<evidence type="ECO:0000313" key="1">
    <source>
        <dbReference type="EMBL" id="OAG23363.1"/>
    </source>
</evidence>
<keyword evidence="3" id="KW-1185">Reference proteome</keyword>
<gene>
    <name evidence="2" type="ORF">AA0117_g3735</name>
    <name evidence="1" type="ORF">CC77DRAFT_1059065</name>
</gene>
<accession>A0A177DUJ4</accession>
<proteinExistence type="predicted"/>
<dbReference type="RefSeq" id="XP_018388784.1">
    <property type="nucleotide sequence ID" value="XM_018528188.1"/>
</dbReference>
<dbReference type="EMBL" id="KV441473">
    <property type="protein sequence ID" value="OAG23363.1"/>
    <property type="molecule type" value="Genomic_DNA"/>
</dbReference>
<protein>
    <recommendedName>
        <fullName evidence="5">SnoaL-like domain-containing protein</fullName>
    </recommendedName>
</protein>
<evidence type="ECO:0000313" key="4">
    <source>
        <dbReference type="Proteomes" id="UP000291422"/>
    </source>
</evidence>
<sequence>MTSYASQYPPAVEFDPAYKKFFEDFYATSDTAEAHEKYVDYFTKDATLVMASKRVAGREEILSLRKAMWEKISSRAHKPLQIFPFGPNADEVMLYGTVKYGFKAGGESSKDWAARAHLVKEADGKVKMDFYQVYLDTGA</sequence>
<reference evidence="4" key="2">
    <citation type="journal article" date="2019" name="bioRxiv">
        <title>Genomics, evolutionary history and diagnostics of the Alternaria alternata species group including apple and Asian pear pathotypes.</title>
        <authorList>
            <person name="Armitage A.D."/>
            <person name="Cockerton H.M."/>
            <person name="Sreenivasaprasad S."/>
            <person name="Woodhall J.W."/>
            <person name="Lane C.R."/>
            <person name="Harrison R.J."/>
            <person name="Clarkson J.P."/>
        </authorList>
    </citation>
    <scope>NUCLEOTIDE SEQUENCE [LARGE SCALE GENOMIC DNA]</scope>
    <source>
        <strain evidence="4">FERA 1177</strain>
    </source>
</reference>
<evidence type="ECO:0008006" key="5">
    <source>
        <dbReference type="Google" id="ProtNLM"/>
    </source>
</evidence>
<dbReference type="KEGG" id="aalt:CC77DRAFT_1059065"/>
<evidence type="ECO:0000313" key="3">
    <source>
        <dbReference type="Proteomes" id="UP000077248"/>
    </source>
</evidence>
<dbReference type="Proteomes" id="UP000291422">
    <property type="component" value="Unassembled WGS sequence"/>
</dbReference>
<reference evidence="2" key="3">
    <citation type="journal article" date="2019" name="J. ISSAAS">
        <title>Genomics, evolutionary history and diagnostics of the Alternaria alternata species group including apple and Asian pear pathotypes.</title>
        <authorList>
            <person name="Armitage A.D."/>
            <person name="Cockerton H.M."/>
            <person name="Sreenivasaprasad S."/>
            <person name="Woodhall J."/>
            <person name="Lane C."/>
            <person name="Harrison R.J."/>
            <person name="Clarkson J.P."/>
        </authorList>
    </citation>
    <scope>NUCLEOTIDE SEQUENCE</scope>
    <source>
        <strain evidence="2">FERA 1177</strain>
    </source>
</reference>
<evidence type="ECO:0000313" key="2">
    <source>
        <dbReference type="EMBL" id="RYN79568.1"/>
    </source>
</evidence>
<dbReference type="OMA" id="KMRFYQV"/>
<dbReference type="GeneID" id="29113782"/>
<organism evidence="1 3">
    <name type="scientific">Alternaria alternata</name>
    <name type="common">Alternaria rot fungus</name>
    <name type="synonym">Torula alternata</name>
    <dbReference type="NCBI Taxonomy" id="5599"/>
    <lineage>
        <taxon>Eukaryota</taxon>
        <taxon>Fungi</taxon>
        <taxon>Dikarya</taxon>
        <taxon>Ascomycota</taxon>
        <taxon>Pezizomycotina</taxon>
        <taxon>Dothideomycetes</taxon>
        <taxon>Pleosporomycetidae</taxon>
        <taxon>Pleosporales</taxon>
        <taxon>Pleosporineae</taxon>
        <taxon>Pleosporaceae</taxon>
        <taxon>Alternaria</taxon>
        <taxon>Alternaria sect. Alternaria</taxon>
        <taxon>Alternaria alternata complex</taxon>
    </lineage>
</organism>
<dbReference type="VEuPathDB" id="FungiDB:CC77DRAFT_1059065"/>
<reference evidence="1 3" key="1">
    <citation type="submission" date="2016-05" db="EMBL/GenBank/DDBJ databases">
        <title>Comparative analysis of secretome profiles of manganese(II)-oxidizing ascomycete fungi.</title>
        <authorList>
            <consortium name="DOE Joint Genome Institute"/>
            <person name="Zeiner C.A."/>
            <person name="Purvine S.O."/>
            <person name="Zink E.M."/>
            <person name="Wu S."/>
            <person name="Pasa-Tolic L."/>
            <person name="Chaput D.L."/>
            <person name="Haridas S."/>
            <person name="Grigoriev I.V."/>
            <person name="Santelli C.M."/>
            <person name="Hansel C.M."/>
        </authorList>
    </citation>
    <scope>NUCLEOTIDE SEQUENCE [LARGE SCALE GENOMIC DNA]</scope>
    <source>
        <strain evidence="1 3">SRC1lrK2f</strain>
    </source>
</reference>
<dbReference type="PANTHER" id="PTHR39401:SF1">
    <property type="entry name" value="SNOAL-LIKE DOMAIN-CONTAINING PROTEIN"/>
    <property type="match status" value="1"/>
</dbReference>
<name>A0A177DUJ4_ALTAL</name>